<protein>
    <submittedName>
        <fullName evidence="1">Uncharacterized protein</fullName>
    </submittedName>
</protein>
<proteinExistence type="predicted"/>
<dbReference type="EMBL" id="BK015689">
    <property type="protein sequence ID" value="DAE20162.1"/>
    <property type="molecule type" value="Genomic_DNA"/>
</dbReference>
<sequence length="47" mass="5348">MCPQMMYKVIPDKIECDNYMKLLKEAAETVAEGTSKTMEIENAHAKI</sequence>
<accession>A0A8S5QME1</accession>
<evidence type="ECO:0000313" key="1">
    <source>
        <dbReference type="EMBL" id="DAE20162.1"/>
    </source>
</evidence>
<organism evidence="1">
    <name type="scientific">CrAss-like virus sp. ctYsL76</name>
    <dbReference type="NCBI Taxonomy" id="2826826"/>
    <lineage>
        <taxon>Viruses</taxon>
        <taxon>Duplodnaviria</taxon>
        <taxon>Heunggongvirae</taxon>
        <taxon>Uroviricota</taxon>
        <taxon>Caudoviricetes</taxon>
        <taxon>Crassvirales</taxon>
    </lineage>
</organism>
<name>A0A8S5QME1_9CAUD</name>
<reference evidence="1" key="1">
    <citation type="journal article" date="2021" name="Proc. Natl. Acad. Sci. U.S.A.">
        <title>A Catalog of Tens of Thousands of Viruses from Human Metagenomes Reveals Hidden Associations with Chronic Diseases.</title>
        <authorList>
            <person name="Tisza M.J."/>
            <person name="Buck C.B."/>
        </authorList>
    </citation>
    <scope>NUCLEOTIDE SEQUENCE</scope>
    <source>
        <strain evidence="1">CtYsL76</strain>
    </source>
</reference>